<evidence type="ECO:0000313" key="1">
    <source>
        <dbReference type="EMBL" id="OBY64368.1"/>
    </source>
</evidence>
<keyword evidence="2" id="KW-1185">Reference proteome</keyword>
<evidence type="ECO:0000313" key="2">
    <source>
        <dbReference type="Proteomes" id="UP000092584"/>
    </source>
</evidence>
<dbReference type="KEGG" id="pob:LPB03_04255"/>
<dbReference type="AlphaFoldDB" id="A0A1B8TXN2"/>
<dbReference type="OrthoDB" id="1445938at2"/>
<organism evidence="1 2">
    <name type="scientific">Polaribacter vadi</name>
    <dbReference type="NCBI Taxonomy" id="1774273"/>
    <lineage>
        <taxon>Bacteria</taxon>
        <taxon>Pseudomonadati</taxon>
        <taxon>Bacteroidota</taxon>
        <taxon>Flavobacteriia</taxon>
        <taxon>Flavobacteriales</taxon>
        <taxon>Flavobacteriaceae</taxon>
    </lineage>
</organism>
<dbReference type="STRING" id="1774273.LPB03_04255"/>
<name>A0A1B8TXN2_9FLAO</name>
<accession>A0A1B8TXN2</accession>
<evidence type="ECO:0008006" key="3">
    <source>
        <dbReference type="Google" id="ProtNLM"/>
    </source>
</evidence>
<dbReference type="RefSeq" id="WP_065319117.1">
    <property type="nucleotide sequence ID" value="NZ_CP017477.1"/>
</dbReference>
<protein>
    <recommendedName>
        <fullName evidence="3">GIY-YIG domain-containing protein</fullName>
    </recommendedName>
</protein>
<reference evidence="2" key="1">
    <citation type="submission" date="2016-02" db="EMBL/GenBank/DDBJ databases">
        <authorList>
            <person name="Shin S.-K."/>
            <person name="Yi H."/>
            <person name="Kim E."/>
        </authorList>
    </citation>
    <scope>NUCLEOTIDE SEQUENCE [LARGE SCALE GENOMIC DNA]</scope>
    <source>
        <strain evidence="2">LPB0003</strain>
    </source>
</reference>
<gene>
    <name evidence="1" type="ORF">LPB3_08240</name>
</gene>
<comment type="caution">
    <text evidence="1">The sequence shown here is derived from an EMBL/GenBank/DDBJ whole genome shotgun (WGS) entry which is preliminary data.</text>
</comment>
<dbReference type="EMBL" id="LSFM01000022">
    <property type="protein sequence ID" value="OBY64368.1"/>
    <property type="molecule type" value="Genomic_DNA"/>
</dbReference>
<proteinExistence type="predicted"/>
<dbReference type="Proteomes" id="UP000092584">
    <property type="component" value="Unassembled WGS sequence"/>
</dbReference>
<sequence length="68" mass="8289">MEFLYEKKNKKEWELKYIGQRKSKFIKDRLRQHLFKKHNKTGTQLDKVLLELKKVNEIGIKLFSVIPD</sequence>